<keyword evidence="2" id="KW-1185">Reference proteome</keyword>
<protein>
    <submittedName>
        <fullName evidence="1">Uncharacterized protein</fullName>
    </submittedName>
</protein>
<dbReference type="Proteomes" id="UP000886501">
    <property type="component" value="Unassembled WGS sequence"/>
</dbReference>
<reference evidence="1" key="1">
    <citation type="submission" date="2019-10" db="EMBL/GenBank/DDBJ databases">
        <authorList>
            <consortium name="DOE Joint Genome Institute"/>
            <person name="Kuo A."/>
            <person name="Miyauchi S."/>
            <person name="Kiss E."/>
            <person name="Drula E."/>
            <person name="Kohler A."/>
            <person name="Sanchez-Garcia M."/>
            <person name="Andreopoulos B."/>
            <person name="Barry K.W."/>
            <person name="Bonito G."/>
            <person name="Buee M."/>
            <person name="Carver A."/>
            <person name="Chen C."/>
            <person name="Cichocki N."/>
            <person name="Clum A."/>
            <person name="Culley D."/>
            <person name="Crous P.W."/>
            <person name="Fauchery L."/>
            <person name="Girlanda M."/>
            <person name="Hayes R."/>
            <person name="Keri Z."/>
            <person name="Labutti K."/>
            <person name="Lipzen A."/>
            <person name="Lombard V."/>
            <person name="Magnuson J."/>
            <person name="Maillard F."/>
            <person name="Morin E."/>
            <person name="Murat C."/>
            <person name="Nolan M."/>
            <person name="Ohm R."/>
            <person name="Pangilinan J."/>
            <person name="Pereira M."/>
            <person name="Perotto S."/>
            <person name="Peter M."/>
            <person name="Riley R."/>
            <person name="Sitrit Y."/>
            <person name="Stielow B."/>
            <person name="Szollosi G."/>
            <person name="Zifcakova L."/>
            <person name="Stursova M."/>
            <person name="Spatafora J.W."/>
            <person name="Tedersoo L."/>
            <person name="Vaario L.-M."/>
            <person name="Yamada A."/>
            <person name="Yan M."/>
            <person name="Wang P."/>
            <person name="Xu J."/>
            <person name="Bruns T."/>
            <person name="Baldrian P."/>
            <person name="Vilgalys R."/>
            <person name="Henrissat B."/>
            <person name="Grigoriev I.V."/>
            <person name="Hibbett D."/>
            <person name="Nagy L.G."/>
            <person name="Martin F.M."/>
        </authorList>
    </citation>
    <scope>NUCLEOTIDE SEQUENCE</scope>
    <source>
        <strain evidence="1">P2</strain>
    </source>
</reference>
<sequence length="446" mass="50075">MALARDWGHQNLVDHFRPCMWSLKAKNAALLKHIEILEDMICHCSLSVSKGSPVAGGFHVLVADDWVSTDAQEGELEMDAEGEWVVKGEEMYQPTSPNPLLDADPLVSHWIWVYWARNKLLEHPKDCTMTHVRPSDGWMIVLPDFLGNRFMSSLGNIEVLTTVTTTSYTFVRDALPLRQDPNVPIVRSLYSPPVKFLVEKTSPASNHYFEDTHMLLTKINLLSQDLTMFRFEIQGAAVEIAPGQNIALDFTDFTFELTMREKPGGVITGTLFTIARKLKESMPHVMEDSRVLGMTVRLVGVAGDFVLPPIQDSAVRKKLLFVAGGIGITLFLSMLKGILERGEERDVVLLMSKVLLNLVAEAISPPSSKLKLVVHVFSSQEIPGLNTSRAELKKHSSRISQNFWVNCLEDVDEREVYLCGPPEFDGAIQERLGLEVDRIHFEAFNY</sequence>
<reference evidence="1" key="2">
    <citation type="journal article" date="2020" name="Nat. Commun.">
        <title>Large-scale genome sequencing of mycorrhizal fungi provides insights into the early evolution of symbiotic traits.</title>
        <authorList>
            <person name="Miyauchi S."/>
            <person name="Kiss E."/>
            <person name="Kuo A."/>
            <person name="Drula E."/>
            <person name="Kohler A."/>
            <person name="Sanchez-Garcia M."/>
            <person name="Morin E."/>
            <person name="Andreopoulos B."/>
            <person name="Barry K.W."/>
            <person name="Bonito G."/>
            <person name="Buee M."/>
            <person name="Carver A."/>
            <person name="Chen C."/>
            <person name="Cichocki N."/>
            <person name="Clum A."/>
            <person name="Culley D."/>
            <person name="Crous P.W."/>
            <person name="Fauchery L."/>
            <person name="Girlanda M."/>
            <person name="Hayes R.D."/>
            <person name="Keri Z."/>
            <person name="LaButti K."/>
            <person name="Lipzen A."/>
            <person name="Lombard V."/>
            <person name="Magnuson J."/>
            <person name="Maillard F."/>
            <person name="Murat C."/>
            <person name="Nolan M."/>
            <person name="Ohm R.A."/>
            <person name="Pangilinan J."/>
            <person name="Pereira M.F."/>
            <person name="Perotto S."/>
            <person name="Peter M."/>
            <person name="Pfister S."/>
            <person name="Riley R."/>
            <person name="Sitrit Y."/>
            <person name="Stielow J.B."/>
            <person name="Szollosi G."/>
            <person name="Zifcakova L."/>
            <person name="Stursova M."/>
            <person name="Spatafora J.W."/>
            <person name="Tedersoo L."/>
            <person name="Vaario L.M."/>
            <person name="Yamada A."/>
            <person name="Yan M."/>
            <person name="Wang P."/>
            <person name="Xu J."/>
            <person name="Bruns T."/>
            <person name="Baldrian P."/>
            <person name="Vilgalys R."/>
            <person name="Dunand C."/>
            <person name="Henrissat B."/>
            <person name="Grigoriev I.V."/>
            <person name="Hibbett D."/>
            <person name="Nagy L.G."/>
            <person name="Martin F.M."/>
        </authorList>
    </citation>
    <scope>NUCLEOTIDE SEQUENCE</scope>
    <source>
        <strain evidence="1">P2</strain>
    </source>
</reference>
<proteinExistence type="predicted"/>
<accession>A0ACB6Z2L2</accession>
<evidence type="ECO:0000313" key="1">
    <source>
        <dbReference type="EMBL" id="KAF9643759.1"/>
    </source>
</evidence>
<comment type="caution">
    <text evidence="1">The sequence shown here is derived from an EMBL/GenBank/DDBJ whole genome shotgun (WGS) entry which is preliminary data.</text>
</comment>
<gene>
    <name evidence="1" type="ORF">BDM02DRAFT_3263911</name>
</gene>
<dbReference type="EMBL" id="MU118189">
    <property type="protein sequence ID" value="KAF9643759.1"/>
    <property type="molecule type" value="Genomic_DNA"/>
</dbReference>
<name>A0ACB6Z2L2_THEGA</name>
<organism evidence="1 2">
    <name type="scientific">Thelephora ganbajun</name>
    <name type="common">Ganba fungus</name>
    <dbReference type="NCBI Taxonomy" id="370292"/>
    <lineage>
        <taxon>Eukaryota</taxon>
        <taxon>Fungi</taxon>
        <taxon>Dikarya</taxon>
        <taxon>Basidiomycota</taxon>
        <taxon>Agaricomycotina</taxon>
        <taxon>Agaricomycetes</taxon>
        <taxon>Thelephorales</taxon>
        <taxon>Thelephoraceae</taxon>
        <taxon>Thelephora</taxon>
    </lineage>
</organism>
<evidence type="ECO:0000313" key="2">
    <source>
        <dbReference type="Proteomes" id="UP000886501"/>
    </source>
</evidence>